<evidence type="ECO:0000313" key="10">
    <source>
        <dbReference type="Proteomes" id="UP001482231"/>
    </source>
</evidence>
<keyword evidence="2" id="KW-1003">Cell membrane</keyword>
<organism evidence="9 10">
    <name type="scientific">Thiobacter aerophilum</name>
    <dbReference type="NCBI Taxonomy" id="3121275"/>
    <lineage>
        <taxon>Bacteria</taxon>
        <taxon>Pseudomonadati</taxon>
        <taxon>Pseudomonadota</taxon>
        <taxon>Betaproteobacteria</taxon>
        <taxon>Burkholderiales</taxon>
        <taxon>Thiobacteraceae</taxon>
        <taxon>Thiobacter</taxon>
    </lineage>
</organism>
<dbReference type="PROSITE" id="PS00211">
    <property type="entry name" value="ABC_TRANSPORTER_1"/>
    <property type="match status" value="1"/>
</dbReference>
<feature type="domain" description="ABC transporter" evidence="8">
    <location>
        <begin position="2"/>
        <end position="203"/>
    </location>
</feature>
<accession>A0ABV0EES0</accession>
<keyword evidence="7" id="KW-0472">Membrane</keyword>
<dbReference type="NCBIfam" id="TIGR01189">
    <property type="entry name" value="ccmA"/>
    <property type="match status" value="1"/>
</dbReference>
<reference evidence="9 10" key="1">
    <citation type="submission" date="2024-02" db="EMBL/GenBank/DDBJ databases">
        <title>New thermophilic sulfur-oxidizing bacteria from a hot springs of the Uzon caldera (Kamchatka, Russia).</title>
        <authorList>
            <person name="Dukat A.M."/>
            <person name="Elcheninov A.G."/>
            <person name="Frolov E.N."/>
        </authorList>
    </citation>
    <scope>NUCLEOTIDE SEQUENCE [LARGE SCALE GENOMIC DNA]</scope>
    <source>
        <strain evidence="9 10">AK1</strain>
    </source>
</reference>
<dbReference type="PANTHER" id="PTHR43499:SF1">
    <property type="entry name" value="ABC TRANSPORTER I FAMILY MEMBER 1"/>
    <property type="match status" value="1"/>
</dbReference>
<dbReference type="PROSITE" id="PS50893">
    <property type="entry name" value="ABC_TRANSPORTER_2"/>
    <property type="match status" value="1"/>
</dbReference>
<evidence type="ECO:0000256" key="3">
    <source>
        <dbReference type="ARBA" id="ARBA00022741"/>
    </source>
</evidence>
<comment type="caution">
    <text evidence="9">The sequence shown here is derived from an EMBL/GenBank/DDBJ whole genome shotgun (WGS) entry which is preliminary data.</text>
</comment>
<keyword evidence="6" id="KW-1278">Translocase</keyword>
<dbReference type="InterPro" id="IPR017871">
    <property type="entry name" value="ABC_transporter-like_CS"/>
</dbReference>
<evidence type="ECO:0000256" key="2">
    <source>
        <dbReference type="ARBA" id="ARBA00022475"/>
    </source>
</evidence>
<dbReference type="SUPFAM" id="SSF52540">
    <property type="entry name" value="P-loop containing nucleoside triphosphate hydrolases"/>
    <property type="match status" value="1"/>
</dbReference>
<keyword evidence="1" id="KW-0813">Transport</keyword>
<sequence>MLEALDLACERGSRKLFSGLSFALGPGELLLVAGPNGAGKTSLLRILCGLTPPATGEVRWQGKSVRSLGEDFLSQLFYLGHHNGVKDDLTALENLLITSRLAGQALGEEAARAALAHMGLAGREDLPAKLLSQGQRRRVALARLLVTRAPLWILDEPVTALDARAVELIQGRLAAHLAAGGLVVLTTHQPIEVNGVTPRRLELCAP</sequence>
<evidence type="ECO:0000313" key="9">
    <source>
        <dbReference type="EMBL" id="MEO1767161.1"/>
    </source>
</evidence>
<keyword evidence="4" id="KW-0201">Cytochrome c-type biogenesis</keyword>
<dbReference type="Proteomes" id="UP001482231">
    <property type="component" value="Unassembled WGS sequence"/>
</dbReference>
<dbReference type="InterPro" id="IPR005895">
    <property type="entry name" value="ABC_transptr_haem_export_CcmA"/>
</dbReference>
<keyword evidence="10" id="KW-1185">Reference proteome</keyword>
<dbReference type="PANTHER" id="PTHR43499">
    <property type="entry name" value="ABC TRANSPORTER I FAMILY MEMBER 1"/>
    <property type="match status" value="1"/>
</dbReference>
<name>A0ABV0EES0_9BURK</name>
<dbReference type="InterPro" id="IPR027417">
    <property type="entry name" value="P-loop_NTPase"/>
</dbReference>
<dbReference type="NCBIfam" id="NF010061">
    <property type="entry name" value="PRK13538.1"/>
    <property type="match status" value="1"/>
</dbReference>
<dbReference type="Gene3D" id="3.40.50.300">
    <property type="entry name" value="P-loop containing nucleotide triphosphate hydrolases"/>
    <property type="match status" value="1"/>
</dbReference>
<evidence type="ECO:0000256" key="4">
    <source>
        <dbReference type="ARBA" id="ARBA00022748"/>
    </source>
</evidence>
<evidence type="ECO:0000256" key="1">
    <source>
        <dbReference type="ARBA" id="ARBA00022448"/>
    </source>
</evidence>
<evidence type="ECO:0000259" key="8">
    <source>
        <dbReference type="PROSITE" id="PS50893"/>
    </source>
</evidence>
<evidence type="ECO:0000256" key="7">
    <source>
        <dbReference type="ARBA" id="ARBA00023136"/>
    </source>
</evidence>
<dbReference type="InterPro" id="IPR003593">
    <property type="entry name" value="AAA+_ATPase"/>
</dbReference>
<evidence type="ECO:0000256" key="5">
    <source>
        <dbReference type="ARBA" id="ARBA00022840"/>
    </source>
</evidence>
<dbReference type="InterPro" id="IPR003439">
    <property type="entry name" value="ABC_transporter-like_ATP-bd"/>
</dbReference>
<dbReference type="SMART" id="SM00382">
    <property type="entry name" value="AAA"/>
    <property type="match status" value="1"/>
</dbReference>
<proteinExistence type="predicted"/>
<keyword evidence="5" id="KW-0067">ATP-binding</keyword>
<gene>
    <name evidence="9" type="primary">ccmA</name>
    <name evidence="9" type="ORF">V6E02_08045</name>
</gene>
<dbReference type="EMBL" id="JBAJEX010000005">
    <property type="protein sequence ID" value="MEO1767161.1"/>
    <property type="molecule type" value="Genomic_DNA"/>
</dbReference>
<keyword evidence="3" id="KW-0547">Nucleotide-binding</keyword>
<dbReference type="Pfam" id="PF00005">
    <property type="entry name" value="ABC_tran"/>
    <property type="match status" value="1"/>
</dbReference>
<dbReference type="RefSeq" id="WP_347308271.1">
    <property type="nucleotide sequence ID" value="NZ_JBAJEX010000005.1"/>
</dbReference>
<protein>
    <submittedName>
        <fullName evidence="9">Cytochrome c biogenesis heme-transporting ATPase CcmA</fullName>
    </submittedName>
</protein>
<evidence type="ECO:0000256" key="6">
    <source>
        <dbReference type="ARBA" id="ARBA00022967"/>
    </source>
</evidence>